<reference evidence="4" key="1">
    <citation type="journal article" date="2019" name="Int. J. Syst. Evol. Microbiol.">
        <title>The Global Catalogue of Microorganisms (GCM) 10K type strain sequencing project: providing services to taxonomists for standard genome sequencing and annotation.</title>
        <authorList>
            <consortium name="The Broad Institute Genomics Platform"/>
            <consortium name="The Broad Institute Genome Sequencing Center for Infectious Disease"/>
            <person name="Wu L."/>
            <person name="Ma J."/>
        </authorList>
    </citation>
    <scope>NUCLEOTIDE SEQUENCE [LARGE SCALE GENOMIC DNA]</scope>
    <source>
        <strain evidence="4">TBRC 4489</strain>
    </source>
</reference>
<proteinExistence type="predicted"/>
<comment type="caution">
    <text evidence="3">The sequence shown here is derived from an EMBL/GenBank/DDBJ whole genome shotgun (WGS) entry which is preliminary data.</text>
</comment>
<evidence type="ECO:0000313" key="4">
    <source>
        <dbReference type="Proteomes" id="UP001595850"/>
    </source>
</evidence>
<feature type="compositionally biased region" description="Low complexity" evidence="1">
    <location>
        <begin position="135"/>
        <end position="151"/>
    </location>
</feature>
<evidence type="ECO:0008006" key="5">
    <source>
        <dbReference type="Google" id="ProtNLM"/>
    </source>
</evidence>
<dbReference type="Proteomes" id="UP001595850">
    <property type="component" value="Unassembled WGS sequence"/>
</dbReference>
<evidence type="ECO:0000313" key="3">
    <source>
        <dbReference type="EMBL" id="MFC4062099.1"/>
    </source>
</evidence>
<evidence type="ECO:0000256" key="2">
    <source>
        <dbReference type="SAM" id="SignalP"/>
    </source>
</evidence>
<dbReference type="EMBL" id="JBHSBM010000040">
    <property type="protein sequence ID" value="MFC4062099.1"/>
    <property type="molecule type" value="Genomic_DNA"/>
</dbReference>
<keyword evidence="4" id="KW-1185">Reference proteome</keyword>
<feature type="compositionally biased region" description="Basic and acidic residues" evidence="1">
    <location>
        <begin position="194"/>
        <end position="207"/>
    </location>
</feature>
<evidence type="ECO:0000256" key="1">
    <source>
        <dbReference type="SAM" id="MobiDB-lite"/>
    </source>
</evidence>
<feature type="compositionally biased region" description="Basic and acidic residues" evidence="1">
    <location>
        <begin position="164"/>
        <end position="178"/>
    </location>
</feature>
<protein>
    <recommendedName>
        <fullName evidence="5">Secreted protein</fullName>
    </recommendedName>
</protein>
<sequence length="295" mass="29859">MRSAISAGALALALGGGLSVVATASADAAHAADCDRGGGLLGGVTGGLCQTVDGVTNVVDGLTGSVLSPVTEGLDQTVGKVLEPVGEAAPTARASSGGRTTAPPSAPEKREEGSGGGRPPVTLDVCVSLSSSGCAESPTSPASPASSAPAPGEDARPTATAPADRSRRPETERPEKEQAPVSGPSSSASYPYHPEPRPHTTEVRDPALSEPPVIDVETPLLEPLWPGPLTQELRQRVPGGQASVTLVRSSDPVGTALTAVLLAAAVLAVRLMYTRRAEEESIPFEPLRMGRHRVA</sequence>
<feature type="signal peptide" evidence="2">
    <location>
        <begin position="1"/>
        <end position="24"/>
    </location>
</feature>
<feature type="chain" id="PRO_5046831187" description="Secreted protein" evidence="2">
    <location>
        <begin position="25"/>
        <end position="295"/>
    </location>
</feature>
<organism evidence="3 4">
    <name type="scientific">Planomonospora corallina</name>
    <dbReference type="NCBI Taxonomy" id="1806052"/>
    <lineage>
        <taxon>Bacteria</taxon>
        <taxon>Bacillati</taxon>
        <taxon>Actinomycetota</taxon>
        <taxon>Actinomycetes</taxon>
        <taxon>Streptosporangiales</taxon>
        <taxon>Streptosporangiaceae</taxon>
        <taxon>Planomonospora</taxon>
    </lineage>
</organism>
<dbReference type="RefSeq" id="WP_377292884.1">
    <property type="nucleotide sequence ID" value="NZ_JBHSBM010000040.1"/>
</dbReference>
<feature type="compositionally biased region" description="Polar residues" evidence="1">
    <location>
        <begin position="93"/>
        <end position="103"/>
    </location>
</feature>
<name>A0ABV8ICZ6_9ACTN</name>
<feature type="region of interest" description="Disordered" evidence="1">
    <location>
        <begin position="88"/>
        <end position="212"/>
    </location>
</feature>
<keyword evidence="2" id="KW-0732">Signal</keyword>
<accession>A0ABV8ICZ6</accession>
<gene>
    <name evidence="3" type="ORF">ACFOWE_27670</name>
</gene>